<reference evidence="1 2" key="2">
    <citation type="journal article" date="2022" name="Mol. Ecol. Resour.">
        <title>The genomes of chicory, endive, great burdock and yacon provide insights into Asteraceae paleo-polyploidization history and plant inulin production.</title>
        <authorList>
            <person name="Fan W."/>
            <person name="Wang S."/>
            <person name="Wang H."/>
            <person name="Wang A."/>
            <person name="Jiang F."/>
            <person name="Liu H."/>
            <person name="Zhao H."/>
            <person name="Xu D."/>
            <person name="Zhang Y."/>
        </authorList>
    </citation>
    <scope>NUCLEOTIDE SEQUENCE [LARGE SCALE GENOMIC DNA]</scope>
    <source>
        <strain evidence="2">cv. Punajuju</strain>
        <tissue evidence="1">Leaves</tissue>
    </source>
</reference>
<name>A0ACB8YW81_CICIN</name>
<gene>
    <name evidence="1" type="ORF">L2E82_47328</name>
</gene>
<reference evidence="2" key="1">
    <citation type="journal article" date="2022" name="Mol. Ecol. Resour.">
        <title>The genomes of chicory, endive, great burdock and yacon provide insights into Asteraceae palaeo-polyploidization history and plant inulin production.</title>
        <authorList>
            <person name="Fan W."/>
            <person name="Wang S."/>
            <person name="Wang H."/>
            <person name="Wang A."/>
            <person name="Jiang F."/>
            <person name="Liu H."/>
            <person name="Zhao H."/>
            <person name="Xu D."/>
            <person name="Zhang Y."/>
        </authorList>
    </citation>
    <scope>NUCLEOTIDE SEQUENCE [LARGE SCALE GENOMIC DNA]</scope>
    <source>
        <strain evidence="2">cv. Punajuju</strain>
    </source>
</reference>
<dbReference type="EMBL" id="CM042017">
    <property type="protein sequence ID" value="KAI3689373.1"/>
    <property type="molecule type" value="Genomic_DNA"/>
</dbReference>
<sequence length="924" mass="103530">MKISIGKHGVVLLGLMMMMIYVANGEEHGTRKIGVGVILDMDSQVGKSIRVSILMAIEDFYKDTNNSTSIIIPHFRDSKDDNVEAASAAIDLLKNTQVLAIIGPQKSSQADFVLDIAQRSNVPMISPATNPDLSPIRTPYFIRIAQASSIQAQPIAALVKSFGWREVVFVYEDTDFGRGPIPYLSDAMVNISAQVKYRTLLPSSSSDDRILQELYKLKTMQTRVFVVHMLPALASRFFKKADEAGMMAQGYAWIITDVLTGLLHQLDPQAIDAMQGVLGVKPYIPPSNQLTNFERRWRRRFHKEYPDIDKVEPDIFGIWSYDFVIGLAIALKRVENEKSTFKKPRKALTDLDAIGTSEMGSRFLPFIRDIRLKGMCGDFQVVNGQLQTSAYQIVNVIGKGEKHIGFWNSRYGISNRLSHNQSLDYTTNKDDLGAIIWPGDSPQFPKGWEVATGGDNILRVGVPPKGGFIEFIKASKDPKTQVVSASGFCVDVFKAVIEALPYDVPYKFIPYENSNGEPIGDYSDLVYQIVLEKFDMVVGDVTILWNRSNYVEFTLPYSESGVSMLVPVTVDDSKDTWIFMRPLEKELWITIGGFFIYIGFVVWALEHRVNKEFRGPPHQQLGMIFWFSFSTLVFAHKEKMMSNLSRFVVIMWIFVVLVLTSSYTASLASMLTVQKLQPTLTNISQLKARGDYVGYQDGSFVGDMLKDMGFAGEKLKKYANIKEYANALSKKEVSAIVDEVPYLKMLQANNSRKYAMVGPTYKTAGFGFAFPKGSPLVTDFSKAILKVIEGQMSDIADKWFRDEADCPGKNEDLEPFDKLTLDSFKGLFIVAGLSSTSALVVFLFMLLYENKEILVSDGSMHSKLTAIVQSFDNKKDQKPSEIETVRDSNMYIQEIIIDHLTLSPAISVYHQGEGVFSPASPIHQ</sequence>
<proteinExistence type="predicted"/>
<evidence type="ECO:0000313" key="2">
    <source>
        <dbReference type="Proteomes" id="UP001055811"/>
    </source>
</evidence>
<comment type="caution">
    <text evidence="1">The sequence shown here is derived from an EMBL/GenBank/DDBJ whole genome shotgun (WGS) entry which is preliminary data.</text>
</comment>
<evidence type="ECO:0000313" key="1">
    <source>
        <dbReference type="EMBL" id="KAI3689373.1"/>
    </source>
</evidence>
<accession>A0ACB8YW81</accession>
<protein>
    <submittedName>
        <fullName evidence="1">Uncharacterized protein</fullName>
    </submittedName>
</protein>
<dbReference type="Proteomes" id="UP001055811">
    <property type="component" value="Linkage Group LG09"/>
</dbReference>
<keyword evidence="2" id="KW-1185">Reference proteome</keyword>
<organism evidence="1 2">
    <name type="scientific">Cichorium intybus</name>
    <name type="common">Chicory</name>
    <dbReference type="NCBI Taxonomy" id="13427"/>
    <lineage>
        <taxon>Eukaryota</taxon>
        <taxon>Viridiplantae</taxon>
        <taxon>Streptophyta</taxon>
        <taxon>Embryophyta</taxon>
        <taxon>Tracheophyta</taxon>
        <taxon>Spermatophyta</taxon>
        <taxon>Magnoliopsida</taxon>
        <taxon>eudicotyledons</taxon>
        <taxon>Gunneridae</taxon>
        <taxon>Pentapetalae</taxon>
        <taxon>asterids</taxon>
        <taxon>campanulids</taxon>
        <taxon>Asterales</taxon>
        <taxon>Asteraceae</taxon>
        <taxon>Cichorioideae</taxon>
        <taxon>Cichorieae</taxon>
        <taxon>Cichoriinae</taxon>
        <taxon>Cichorium</taxon>
    </lineage>
</organism>